<dbReference type="FunFam" id="3.10.20.810:FF:000001">
    <property type="entry name" value="Histidine biosynthesis bifunctional protein HisIE"/>
    <property type="match status" value="1"/>
</dbReference>
<dbReference type="Proteomes" id="UP000198862">
    <property type="component" value="Unassembled WGS sequence"/>
</dbReference>
<feature type="region of interest" description="Phosphoribosyl-AMP cyclohydrolase" evidence="15">
    <location>
        <begin position="1"/>
        <end position="114"/>
    </location>
</feature>
<dbReference type="GO" id="GO:0000105">
    <property type="term" value="P:L-histidine biosynthetic process"/>
    <property type="evidence" value="ECO:0007669"/>
    <property type="project" value="UniProtKB-UniRule"/>
</dbReference>
<comment type="pathway">
    <text evidence="4 15">Amino-acid biosynthesis; L-histidine biosynthesis; L-histidine from 5-phospho-alpha-D-ribose 1-diphosphate: step 3/9.</text>
</comment>
<keyword evidence="16" id="KW-0175">Coiled coil</keyword>
<comment type="similarity">
    <text evidence="6 15">In the C-terminal section; belongs to the PRA-PH family.</text>
</comment>
<dbReference type="PANTHER" id="PTHR42945:SF9">
    <property type="entry name" value="HISTIDINE BIOSYNTHESIS BIFUNCTIONAL PROTEIN HISIE"/>
    <property type="match status" value="1"/>
</dbReference>
<evidence type="ECO:0000256" key="4">
    <source>
        <dbReference type="ARBA" id="ARBA00005169"/>
    </source>
</evidence>
<dbReference type="GO" id="GO:0005524">
    <property type="term" value="F:ATP binding"/>
    <property type="evidence" value="ECO:0007669"/>
    <property type="project" value="UniProtKB-KW"/>
</dbReference>
<dbReference type="AlphaFoldDB" id="A0A1I1GSR5"/>
<dbReference type="CDD" id="cd11534">
    <property type="entry name" value="NTP-PPase_HisIE_like"/>
    <property type="match status" value="1"/>
</dbReference>
<evidence type="ECO:0000256" key="7">
    <source>
        <dbReference type="ARBA" id="ARBA00008299"/>
    </source>
</evidence>
<comment type="pathway">
    <text evidence="5 15">Amino-acid biosynthesis; L-histidine biosynthesis; L-histidine from 5-phospho-alpha-D-ribose 1-diphosphate: step 2/9.</text>
</comment>
<comment type="catalytic activity">
    <reaction evidence="1 15">
        <text>1-(5-phospho-beta-D-ribosyl)-5'-AMP + H2O = 1-(5-phospho-beta-D-ribosyl)-5-[(5-phospho-beta-D-ribosylamino)methylideneamino]imidazole-4-carboxamide</text>
        <dbReference type="Rhea" id="RHEA:20049"/>
        <dbReference type="ChEBI" id="CHEBI:15377"/>
        <dbReference type="ChEBI" id="CHEBI:58435"/>
        <dbReference type="ChEBI" id="CHEBI:59457"/>
        <dbReference type="EC" id="3.5.4.19"/>
    </reaction>
</comment>
<evidence type="ECO:0000313" key="18">
    <source>
        <dbReference type="EMBL" id="SFC14859.1"/>
    </source>
</evidence>
<evidence type="ECO:0000256" key="2">
    <source>
        <dbReference type="ARBA" id="ARBA00001460"/>
    </source>
</evidence>
<dbReference type="EC" id="3.6.1.31" evidence="15"/>
<dbReference type="OrthoDB" id="9795769at2"/>
<evidence type="ECO:0000256" key="3">
    <source>
        <dbReference type="ARBA" id="ARBA00004496"/>
    </source>
</evidence>
<evidence type="ECO:0000256" key="14">
    <source>
        <dbReference type="ARBA" id="ARBA00023268"/>
    </source>
</evidence>
<dbReference type="NCBIfam" id="TIGR03188">
    <property type="entry name" value="histidine_hisI"/>
    <property type="match status" value="1"/>
</dbReference>
<keyword evidence="11 15" id="KW-0378">Hydrolase</keyword>
<feature type="region of interest" description="Phosphoribosyl-ATP pyrophosphohydrolase" evidence="15">
    <location>
        <begin position="115"/>
        <end position="203"/>
    </location>
</feature>
<dbReference type="RefSeq" id="WP_091980971.1">
    <property type="nucleotide sequence ID" value="NZ_FOLO01000005.1"/>
</dbReference>
<dbReference type="SUPFAM" id="SSF101386">
    <property type="entry name" value="all-alpha NTP pyrophosphatases"/>
    <property type="match status" value="1"/>
</dbReference>
<dbReference type="InterPro" id="IPR008179">
    <property type="entry name" value="HisE"/>
</dbReference>
<evidence type="ECO:0000256" key="8">
    <source>
        <dbReference type="ARBA" id="ARBA00022490"/>
    </source>
</evidence>
<evidence type="ECO:0000259" key="17">
    <source>
        <dbReference type="Pfam" id="PF01502"/>
    </source>
</evidence>
<dbReference type="InterPro" id="IPR021130">
    <property type="entry name" value="PRib-ATP_PPHydrolase-like"/>
</dbReference>
<accession>A0A1I1GSR5</accession>
<evidence type="ECO:0000256" key="15">
    <source>
        <dbReference type="HAMAP-Rule" id="MF_01019"/>
    </source>
</evidence>
<dbReference type="Pfam" id="PF01503">
    <property type="entry name" value="PRA-PH"/>
    <property type="match status" value="1"/>
</dbReference>
<evidence type="ECO:0000256" key="13">
    <source>
        <dbReference type="ARBA" id="ARBA00023102"/>
    </source>
</evidence>
<feature type="domain" description="Phosphoribosyl-AMP cyclohydrolase" evidence="17">
    <location>
        <begin position="33"/>
        <end position="106"/>
    </location>
</feature>
<keyword evidence="12 15" id="KW-0067">ATP-binding</keyword>
<dbReference type="InterPro" id="IPR038019">
    <property type="entry name" value="PRib_AMP_CycHydrolase_sf"/>
</dbReference>
<evidence type="ECO:0000313" key="19">
    <source>
        <dbReference type="Proteomes" id="UP000198862"/>
    </source>
</evidence>
<dbReference type="InterPro" id="IPR002496">
    <property type="entry name" value="PRib_AMP_CycHydrolase_dom"/>
</dbReference>
<keyword evidence="13 15" id="KW-0368">Histidine biosynthesis</keyword>
<keyword evidence="9 15" id="KW-0028">Amino-acid biosynthesis</keyword>
<dbReference type="EC" id="3.5.4.19" evidence="15"/>
<dbReference type="NCBIfam" id="NF002747">
    <property type="entry name" value="PRK02759.1"/>
    <property type="match status" value="1"/>
</dbReference>
<evidence type="ECO:0000256" key="10">
    <source>
        <dbReference type="ARBA" id="ARBA00022741"/>
    </source>
</evidence>
<proteinExistence type="inferred from homology"/>
<dbReference type="GO" id="GO:0004636">
    <property type="term" value="F:phosphoribosyl-ATP diphosphatase activity"/>
    <property type="evidence" value="ECO:0007669"/>
    <property type="project" value="UniProtKB-UniRule"/>
</dbReference>
<evidence type="ECO:0000256" key="16">
    <source>
        <dbReference type="SAM" id="Coils"/>
    </source>
</evidence>
<dbReference type="PANTHER" id="PTHR42945">
    <property type="entry name" value="HISTIDINE BIOSYNTHESIS BIFUNCTIONAL PROTEIN"/>
    <property type="match status" value="1"/>
</dbReference>
<dbReference type="InterPro" id="IPR023019">
    <property type="entry name" value="His_synth_HisIE"/>
</dbReference>
<keyword evidence="8 15" id="KW-0963">Cytoplasm</keyword>
<dbReference type="GO" id="GO:0005737">
    <property type="term" value="C:cytoplasm"/>
    <property type="evidence" value="ECO:0007669"/>
    <property type="project" value="UniProtKB-SubCell"/>
</dbReference>
<evidence type="ECO:0000256" key="5">
    <source>
        <dbReference type="ARBA" id="ARBA00005204"/>
    </source>
</evidence>
<dbReference type="EMBL" id="FOLO01000005">
    <property type="protein sequence ID" value="SFC14859.1"/>
    <property type="molecule type" value="Genomic_DNA"/>
</dbReference>
<dbReference type="Gene3D" id="1.10.287.1080">
    <property type="entry name" value="MazG-like"/>
    <property type="match status" value="1"/>
</dbReference>
<dbReference type="Pfam" id="PF01502">
    <property type="entry name" value="PRA-CH"/>
    <property type="match status" value="1"/>
</dbReference>
<evidence type="ECO:0000256" key="9">
    <source>
        <dbReference type="ARBA" id="ARBA00022605"/>
    </source>
</evidence>
<dbReference type="GO" id="GO:0004635">
    <property type="term" value="F:phosphoribosyl-AMP cyclohydrolase activity"/>
    <property type="evidence" value="ECO:0007669"/>
    <property type="project" value="UniProtKB-UniRule"/>
</dbReference>
<protein>
    <recommendedName>
        <fullName evidence="15">Histidine biosynthesis bifunctional protein HisIE</fullName>
    </recommendedName>
    <domain>
        <recommendedName>
            <fullName evidence="15">Phosphoribosyl-AMP cyclohydrolase</fullName>
            <shortName evidence="15">PRA-CH</shortName>
            <ecNumber evidence="15">3.5.4.19</ecNumber>
        </recommendedName>
    </domain>
    <domain>
        <recommendedName>
            <fullName evidence="15">Phosphoribosyl-ATP pyrophosphatase</fullName>
            <shortName evidence="15">PRA-PH</shortName>
            <ecNumber evidence="15">3.6.1.31</ecNumber>
        </recommendedName>
    </domain>
</protein>
<evidence type="ECO:0000256" key="12">
    <source>
        <dbReference type="ARBA" id="ARBA00022840"/>
    </source>
</evidence>
<dbReference type="UniPathway" id="UPA00031">
    <property type="reaction ID" value="UER00007"/>
</dbReference>
<evidence type="ECO:0000256" key="11">
    <source>
        <dbReference type="ARBA" id="ARBA00022801"/>
    </source>
</evidence>
<reference evidence="18 19" key="1">
    <citation type="submission" date="2016-10" db="EMBL/GenBank/DDBJ databases">
        <authorList>
            <person name="de Groot N.N."/>
        </authorList>
    </citation>
    <scope>NUCLEOTIDE SEQUENCE [LARGE SCALE GENOMIC DNA]</scope>
    <source>
        <strain evidence="18 19">DSM 6059</strain>
    </source>
</reference>
<comment type="catalytic activity">
    <reaction evidence="2 15">
        <text>1-(5-phospho-beta-D-ribosyl)-ATP + H2O = 1-(5-phospho-beta-D-ribosyl)-5'-AMP + diphosphate + H(+)</text>
        <dbReference type="Rhea" id="RHEA:22828"/>
        <dbReference type="ChEBI" id="CHEBI:15377"/>
        <dbReference type="ChEBI" id="CHEBI:15378"/>
        <dbReference type="ChEBI" id="CHEBI:33019"/>
        <dbReference type="ChEBI" id="CHEBI:59457"/>
        <dbReference type="ChEBI" id="CHEBI:73183"/>
        <dbReference type="EC" id="3.6.1.31"/>
    </reaction>
</comment>
<evidence type="ECO:0000256" key="6">
    <source>
        <dbReference type="ARBA" id="ARBA00007731"/>
    </source>
</evidence>
<dbReference type="HAMAP" id="MF_01019">
    <property type="entry name" value="HisIE"/>
    <property type="match status" value="1"/>
</dbReference>
<dbReference type="HAMAP" id="MF_01020">
    <property type="entry name" value="HisE"/>
    <property type="match status" value="1"/>
</dbReference>
<feature type="coiled-coil region" evidence="16">
    <location>
        <begin position="152"/>
        <end position="179"/>
    </location>
</feature>
<dbReference type="Gene3D" id="3.10.20.810">
    <property type="entry name" value="Phosphoribosyl-AMP cyclohydrolase"/>
    <property type="match status" value="1"/>
</dbReference>
<dbReference type="SUPFAM" id="SSF141734">
    <property type="entry name" value="HisI-like"/>
    <property type="match status" value="1"/>
</dbReference>
<sequence length="203" mass="22726">MLINTSNINEIDFEKSELMPAIVQDKNTGVILMQGFMNFAALEKTLDCGKVTFFSRSKQRLWTKGESSKNYLNVKEIHTDCDFDSILILATPDGPTCHLGSQSCFENAKPDLAFLAQLNQVISNRKNDDPNDSYTASLFAKDISRSAQKVGEEGVEVALAAVKQDIEELKNESADLLYHLLVLLQRSETDISDVIKVLQQRHK</sequence>
<comment type="similarity">
    <text evidence="7 15">In the N-terminal section; belongs to the PRA-CH family.</text>
</comment>
<keyword evidence="14 15" id="KW-0511">Multifunctional enzyme</keyword>
<comment type="subcellular location">
    <subcellularLocation>
        <location evidence="3 15">Cytoplasm</location>
    </subcellularLocation>
</comment>
<keyword evidence="10 15" id="KW-0547">Nucleotide-binding</keyword>
<dbReference type="FunFam" id="1.10.287.1080:FF:000002">
    <property type="entry name" value="Histidine biosynthesis bifunctional protein HisIE"/>
    <property type="match status" value="1"/>
</dbReference>
<gene>
    <name evidence="15" type="primary">hisI</name>
    <name evidence="15" type="synonym">hisIE</name>
    <name evidence="18" type="ORF">SAMN02745724_01025</name>
</gene>
<dbReference type="STRING" id="1123010.SAMN02745724_01025"/>
<name>A0A1I1GSR5_9GAMM</name>
<keyword evidence="19" id="KW-1185">Reference proteome</keyword>
<evidence type="ECO:0000256" key="1">
    <source>
        <dbReference type="ARBA" id="ARBA00000024"/>
    </source>
</evidence>
<organism evidence="18 19">
    <name type="scientific">Pseudoalteromonas denitrificans DSM 6059</name>
    <dbReference type="NCBI Taxonomy" id="1123010"/>
    <lineage>
        <taxon>Bacteria</taxon>
        <taxon>Pseudomonadati</taxon>
        <taxon>Pseudomonadota</taxon>
        <taxon>Gammaproteobacteria</taxon>
        <taxon>Alteromonadales</taxon>
        <taxon>Pseudoalteromonadaceae</taxon>
        <taxon>Pseudoalteromonas</taxon>
    </lineage>
</organism>